<dbReference type="Proteomes" id="UP000548582">
    <property type="component" value="Unassembled WGS sequence"/>
</dbReference>
<protein>
    <submittedName>
        <fullName evidence="1">Uncharacterized protein</fullName>
    </submittedName>
</protein>
<dbReference type="EMBL" id="JABBKX010000002">
    <property type="protein sequence ID" value="NMJ41475.1"/>
    <property type="molecule type" value="Genomic_DNA"/>
</dbReference>
<reference evidence="1 2" key="1">
    <citation type="submission" date="2020-03" db="EMBL/GenBank/DDBJ databases">
        <authorList>
            <person name="Sun Q."/>
        </authorList>
    </citation>
    <scope>NUCLEOTIDE SEQUENCE [LARGE SCALE GENOMIC DNA]</scope>
    <source>
        <strain evidence="1 2">JC162</strain>
    </source>
</reference>
<keyword evidence="2" id="KW-1185">Reference proteome</keyword>
<organism evidence="1 2">
    <name type="scientific">Neoroseomonas marina</name>
    <dbReference type="NCBI Taxonomy" id="1232220"/>
    <lineage>
        <taxon>Bacteria</taxon>
        <taxon>Pseudomonadati</taxon>
        <taxon>Pseudomonadota</taxon>
        <taxon>Alphaproteobacteria</taxon>
        <taxon>Acetobacterales</taxon>
        <taxon>Acetobacteraceae</taxon>
        <taxon>Neoroseomonas</taxon>
    </lineage>
</organism>
<sequence>MATTPVGLDDIGITPRHDDAIRAVEAAYRAAGMALQPPRGRMTAVVEGLRG</sequence>
<evidence type="ECO:0000313" key="1">
    <source>
        <dbReference type="EMBL" id="NMJ41475.1"/>
    </source>
</evidence>
<comment type="caution">
    <text evidence="1">The sequence shown here is derived from an EMBL/GenBank/DDBJ whole genome shotgun (WGS) entry which is preliminary data.</text>
</comment>
<dbReference type="RefSeq" id="WP_170053668.1">
    <property type="nucleotide sequence ID" value="NZ_JABBKX010000002.1"/>
</dbReference>
<name>A0A848EDR6_9PROT</name>
<gene>
    <name evidence="1" type="ORF">GWK16_09505</name>
</gene>
<dbReference type="AlphaFoldDB" id="A0A848EDR6"/>
<accession>A0A848EDR6</accession>
<proteinExistence type="predicted"/>
<evidence type="ECO:0000313" key="2">
    <source>
        <dbReference type="Proteomes" id="UP000548582"/>
    </source>
</evidence>